<proteinExistence type="predicted"/>
<accession>D8P8D5</accession>
<evidence type="ECO:0000313" key="2">
    <source>
        <dbReference type="Proteomes" id="UP000001660"/>
    </source>
</evidence>
<dbReference type="OrthoDB" id="9778614at2"/>
<evidence type="ECO:0008006" key="3">
    <source>
        <dbReference type="Google" id="ProtNLM"/>
    </source>
</evidence>
<dbReference type="EMBL" id="FP929003">
    <property type="protein sequence ID" value="CBK43767.1"/>
    <property type="molecule type" value="Genomic_DNA"/>
</dbReference>
<dbReference type="AlphaFoldDB" id="D8P8D5"/>
<sequence length="477" mass="51359">MALLAVLMVVFLLTLLGMTSMQLAGQEIIGTTALQEERLAHHAAEAAVDVVMGWFHDPALLPQGVESTWLTKRLVNAQGDASYFDAQGRAQFAGTDASPDVVFDAAYAPHDRFMNDPQVGWFKSLKGLAKILKLRVYGATRPGLLCTVEVTAGAGHTSRVTKTVSVEFGAYAVPALHAPIQGGTLGNESVPPSAGSVFAHWGDMVVRGKAYFPRPEVVPMKSGLAPVTGQAYDEMTHREDRWFTIRLGGEAFFAQLPAEAWSGVPLNLQTHQDPVPGLKVDQWDYDTLKRMARQFGQYYGIDRDGLLYVGGVIQPGSGRPASEVFASKGPGDHRGLVFIDTLDGTSPRPDNLGTIVLDQEYAEGIFIVNAHVLWKTEAYGKPIPALSPPPVGQQSLGSRVPVQLPGIHLQGVLYVAGDVRYAGHLRVYGGVVSQGAIVDVANGSGMLEVWYNHDLREGLVQGMPLVFVAPGSWQAKI</sequence>
<name>D8P8D5_9BACT</name>
<dbReference type="Proteomes" id="UP000001660">
    <property type="component" value="Chromosome"/>
</dbReference>
<organism evidence="1 2">
    <name type="scientific">Nitrospira defluvii</name>
    <dbReference type="NCBI Taxonomy" id="330214"/>
    <lineage>
        <taxon>Bacteria</taxon>
        <taxon>Pseudomonadati</taxon>
        <taxon>Nitrospirota</taxon>
        <taxon>Nitrospiria</taxon>
        <taxon>Nitrospirales</taxon>
        <taxon>Nitrospiraceae</taxon>
        <taxon>Nitrospira</taxon>
    </lineage>
</organism>
<keyword evidence="2" id="KW-1185">Reference proteome</keyword>
<reference evidence="1 2" key="1">
    <citation type="journal article" date="2010" name="Proc. Natl. Acad. Sci. U.S.A.">
        <title>A Nitrospira metagenome illuminates the physiology and evolution of globally important nitrite-oxidizing bacteria.</title>
        <authorList>
            <person name="Lucker S."/>
            <person name="Wagner M."/>
            <person name="Maixner F."/>
            <person name="Pelletier E."/>
            <person name="Koch H."/>
            <person name="Vacherie B."/>
            <person name="Rattei T."/>
            <person name="Sinninghe Damste J."/>
            <person name="Spieck E."/>
            <person name="Le Paslier D."/>
            <person name="Daims H."/>
        </authorList>
    </citation>
    <scope>NUCLEOTIDE SEQUENCE [LARGE SCALE GENOMIC DNA]</scope>
</reference>
<dbReference type="eggNOG" id="COG4726">
    <property type="taxonomic scope" value="Bacteria"/>
</dbReference>
<dbReference type="STRING" id="330214.NIDE4098"/>
<dbReference type="eggNOG" id="COG3217">
    <property type="taxonomic scope" value="Bacteria"/>
</dbReference>
<evidence type="ECO:0000313" key="1">
    <source>
        <dbReference type="EMBL" id="CBK43767.1"/>
    </source>
</evidence>
<protein>
    <recommendedName>
        <fullName evidence="3">Type 4 fimbrial biogenesis protein PilX N-terminal domain-containing protein</fullName>
    </recommendedName>
</protein>
<dbReference type="HOGENOM" id="CLU_571977_0_0_0"/>
<dbReference type="KEGG" id="nde:NIDE4098"/>
<gene>
    <name evidence="1" type="ORF">NIDE4098</name>
</gene>